<organism evidence="2 3">
    <name type="scientific">Sulfitobacter aestuariivivens</name>
    <dbReference type="NCBI Taxonomy" id="2766981"/>
    <lineage>
        <taxon>Bacteria</taxon>
        <taxon>Pseudomonadati</taxon>
        <taxon>Pseudomonadota</taxon>
        <taxon>Alphaproteobacteria</taxon>
        <taxon>Rhodobacterales</taxon>
        <taxon>Roseobacteraceae</taxon>
        <taxon>Sulfitobacter</taxon>
    </lineage>
</organism>
<evidence type="ECO:0000313" key="3">
    <source>
        <dbReference type="Proteomes" id="UP000635142"/>
    </source>
</evidence>
<sequence length="366" mass="40606">MNEKRYQVFISSTFIDLTVERRAVQDVVISTGDFPVQMESFPAADEDQFEFIKTLIDQCDYYILIIAGRYGSVAEDGISYTHKEFRYAASKGIPILVMLHEEPGRIEADKSEETSSGKKRLKDFIAEAEKGRLRKTWKSVEGLKLAVREALDNAKATKPRVGWVRGDTTASLEALEELHLVRKENRAFKEALGRLKIDVPLPEIPEANDLVGLDLMPATESGGYASAPSAGSYAKIECSWISAFTVFHGNLKWGVNDWNDQYFYHIDEDESCIAIGSALAGEVSGIDTSGKFKISKTNLDRLMSYYIEVGLVTTEGDEPFTPAAQKIARRHRIAGSSEASFSLTSGKIEVSEISSSSRSLDDEIPF</sequence>
<evidence type="ECO:0000259" key="1">
    <source>
        <dbReference type="Pfam" id="PF13271"/>
    </source>
</evidence>
<protein>
    <submittedName>
        <fullName evidence="2">DUF4062 domain-containing protein</fullName>
    </submittedName>
</protein>
<feature type="domain" description="DUF4062" evidence="1">
    <location>
        <begin position="7"/>
        <end position="88"/>
    </location>
</feature>
<dbReference type="EMBL" id="JACTAG010000001">
    <property type="protein sequence ID" value="MBD3663779.1"/>
    <property type="molecule type" value="Genomic_DNA"/>
</dbReference>
<accession>A0A927D4M6</accession>
<gene>
    <name evidence="2" type="ORF">H9Q16_07595</name>
</gene>
<reference evidence="2" key="1">
    <citation type="submission" date="2020-08" db="EMBL/GenBank/DDBJ databases">
        <title>Sulfitobacter aestuariivivens sp. nov., isolated from a tidal flat.</title>
        <authorList>
            <person name="Park S."/>
            <person name="Yoon J.-H."/>
        </authorList>
    </citation>
    <scope>NUCLEOTIDE SEQUENCE</scope>
    <source>
        <strain evidence="2">TSTF-M16</strain>
    </source>
</reference>
<dbReference type="RefSeq" id="WP_191074714.1">
    <property type="nucleotide sequence ID" value="NZ_JACTAG010000001.1"/>
</dbReference>
<dbReference type="Pfam" id="PF13271">
    <property type="entry name" value="DUF4062"/>
    <property type="match status" value="1"/>
</dbReference>
<dbReference type="Proteomes" id="UP000635142">
    <property type="component" value="Unassembled WGS sequence"/>
</dbReference>
<evidence type="ECO:0000313" key="2">
    <source>
        <dbReference type="EMBL" id="MBD3663779.1"/>
    </source>
</evidence>
<dbReference type="AlphaFoldDB" id="A0A927D4M6"/>
<dbReference type="InterPro" id="IPR025139">
    <property type="entry name" value="DUF4062"/>
</dbReference>
<proteinExistence type="predicted"/>
<name>A0A927D4M6_9RHOB</name>
<comment type="caution">
    <text evidence="2">The sequence shown here is derived from an EMBL/GenBank/DDBJ whole genome shotgun (WGS) entry which is preliminary data.</text>
</comment>
<keyword evidence="3" id="KW-1185">Reference proteome</keyword>